<sequence>MTLLASSNDSTIHSLTNAEANGVGDNKTSEVADLNDTRNDDQQAIVVKQEENQRSSTDTKNKVIASSLANGDSDNKGPEEAEHSNSMVVILKPDALSQKDVITRKVESEGFLITQQREIQLTTNEASNLFKEDSNEITESMTRGPMFAMVLQKNSADVIQDWQRLMGHRHSDVNTNDETNMLYHSVVRSSQSFEQAKKDVELLFHDSCVTQHENNASDRIDQQQQHEDTTQSQPLFADVNESIQEGNADTVSPSTDHITTRNAADPKVSKEEEEEEKDIVVNASPCSSTDKLQEGQAEAILESAADEIVTQYNASHKNAVTCDEKKDDQTIMADSLDENKVAPPQDADLQVSKNTATHPPSITEHKEQSKTQSKSKQQPPLSNDEPNINIPSAAQKRAKMPRVALLNPKPVSQPDKVPLPIAKKKTSSTKSRLARLTAPTISSSRKHVAAYEMGSIDTKTGSQTATIAIKAARSRILSPRK</sequence>
<dbReference type="InterPro" id="IPR034907">
    <property type="entry name" value="NDK-like_dom"/>
</dbReference>
<feature type="compositionally biased region" description="Basic and acidic residues" evidence="8">
    <location>
        <begin position="27"/>
        <end position="41"/>
    </location>
</feature>
<feature type="compositionally biased region" description="Polar residues" evidence="8">
    <location>
        <begin position="379"/>
        <end position="389"/>
    </location>
</feature>
<dbReference type="SMART" id="SM00562">
    <property type="entry name" value="NDK"/>
    <property type="match status" value="1"/>
</dbReference>
<dbReference type="PROSITE" id="PS51374">
    <property type="entry name" value="NDPK_LIKE"/>
    <property type="match status" value="1"/>
</dbReference>
<feature type="region of interest" description="Disordered" evidence="8">
    <location>
        <begin position="15"/>
        <end position="84"/>
    </location>
</feature>
<dbReference type="Gene3D" id="3.30.70.141">
    <property type="entry name" value="Nucleoside diphosphate kinase-like domain"/>
    <property type="match status" value="1"/>
</dbReference>
<dbReference type="GO" id="GO:0005524">
    <property type="term" value="F:ATP binding"/>
    <property type="evidence" value="ECO:0007669"/>
    <property type="project" value="UniProtKB-KW"/>
</dbReference>
<feature type="compositionally biased region" description="Polar residues" evidence="8">
    <location>
        <begin position="351"/>
        <end position="360"/>
    </location>
</feature>
<comment type="caution">
    <text evidence="7">Lacks conserved residue(s) required for the propagation of feature annotation.</text>
</comment>
<evidence type="ECO:0000256" key="8">
    <source>
        <dbReference type="SAM" id="MobiDB-lite"/>
    </source>
</evidence>
<keyword evidence="11" id="KW-1185">Reference proteome</keyword>
<evidence type="ECO:0000256" key="3">
    <source>
        <dbReference type="ARBA" id="ARBA00022679"/>
    </source>
</evidence>
<keyword evidence="3" id="KW-0808">Transferase</keyword>
<feature type="region of interest" description="Disordered" evidence="8">
    <location>
        <begin position="407"/>
        <end position="447"/>
    </location>
</feature>
<feature type="compositionally biased region" description="Basic and acidic residues" evidence="8">
    <location>
        <begin position="73"/>
        <end position="83"/>
    </location>
</feature>
<feature type="compositionally biased region" description="Polar residues" evidence="8">
    <location>
        <begin position="246"/>
        <end position="262"/>
    </location>
</feature>
<dbReference type="PANTHER" id="PTHR46161">
    <property type="entry name" value="NUCLEOSIDE DIPHOSPHATE KINASE"/>
    <property type="match status" value="1"/>
</dbReference>
<dbReference type="PANTHER" id="PTHR46161:SF3">
    <property type="entry name" value="NUCLEOSIDE DIPHOSPHATE KINASE DDB_G0292928-RELATED"/>
    <property type="match status" value="1"/>
</dbReference>
<organism evidence="10 11">
    <name type="scientific">Lichtheimia ornata</name>
    <dbReference type="NCBI Taxonomy" id="688661"/>
    <lineage>
        <taxon>Eukaryota</taxon>
        <taxon>Fungi</taxon>
        <taxon>Fungi incertae sedis</taxon>
        <taxon>Mucoromycota</taxon>
        <taxon>Mucoromycotina</taxon>
        <taxon>Mucoromycetes</taxon>
        <taxon>Mucorales</taxon>
        <taxon>Lichtheimiaceae</taxon>
        <taxon>Lichtheimia</taxon>
    </lineage>
</organism>
<evidence type="ECO:0000256" key="6">
    <source>
        <dbReference type="ARBA" id="ARBA00022840"/>
    </source>
</evidence>
<reference evidence="10 11" key="1">
    <citation type="submission" date="2023-03" db="EMBL/GenBank/DDBJ databases">
        <title>Genome sequence of Lichtheimia ornata CBS 291.66.</title>
        <authorList>
            <person name="Mohabir J.T."/>
            <person name="Shea T.P."/>
            <person name="Kurbessoian T."/>
            <person name="Berby B."/>
            <person name="Fontaine J."/>
            <person name="Livny J."/>
            <person name="Gnirke A."/>
            <person name="Stajich J.E."/>
            <person name="Cuomo C.A."/>
        </authorList>
    </citation>
    <scope>NUCLEOTIDE SEQUENCE [LARGE SCALE GENOMIC DNA]</scope>
    <source>
        <strain evidence="10">CBS 291.66</strain>
    </source>
</reference>
<keyword evidence="4" id="KW-0547">Nucleotide-binding</keyword>
<keyword evidence="6" id="KW-0067">ATP-binding</keyword>
<protein>
    <recommendedName>
        <fullName evidence="2">Nucleoside diphosphate kinase</fullName>
    </recommendedName>
</protein>
<comment type="caution">
    <text evidence="10">The sequence shown here is derived from an EMBL/GenBank/DDBJ whole genome shotgun (WGS) entry which is preliminary data.</text>
</comment>
<proteinExistence type="inferred from homology"/>
<feature type="domain" description="Nucleoside diphosphate kinase-like" evidence="9">
    <location>
        <begin position="84"/>
        <end position="211"/>
    </location>
</feature>
<evidence type="ECO:0000313" key="11">
    <source>
        <dbReference type="Proteomes" id="UP001234581"/>
    </source>
</evidence>
<comment type="similarity">
    <text evidence="1 7">Belongs to the NDK family.</text>
</comment>
<dbReference type="AlphaFoldDB" id="A0AAD7UR16"/>
<gene>
    <name evidence="10" type="ORF">O0I10_012994</name>
</gene>
<dbReference type="RefSeq" id="XP_058336366.1">
    <property type="nucleotide sequence ID" value="XM_058492867.1"/>
</dbReference>
<dbReference type="EMBL" id="JARTCD010000196">
    <property type="protein sequence ID" value="KAJ8651451.1"/>
    <property type="molecule type" value="Genomic_DNA"/>
</dbReference>
<dbReference type="InterPro" id="IPR036850">
    <property type="entry name" value="NDK-like_dom_sf"/>
</dbReference>
<evidence type="ECO:0000256" key="1">
    <source>
        <dbReference type="ARBA" id="ARBA00008142"/>
    </source>
</evidence>
<dbReference type="Proteomes" id="UP001234581">
    <property type="component" value="Unassembled WGS sequence"/>
</dbReference>
<dbReference type="Pfam" id="PF00334">
    <property type="entry name" value="NDK"/>
    <property type="match status" value="1"/>
</dbReference>
<accession>A0AAD7UR16</accession>
<evidence type="ECO:0000256" key="5">
    <source>
        <dbReference type="ARBA" id="ARBA00022777"/>
    </source>
</evidence>
<keyword evidence="5" id="KW-0418">Kinase</keyword>
<dbReference type="GeneID" id="83220318"/>
<evidence type="ECO:0000256" key="7">
    <source>
        <dbReference type="PROSITE-ProRule" id="PRU00706"/>
    </source>
</evidence>
<feature type="region of interest" description="Disordered" evidence="8">
    <location>
        <begin position="246"/>
        <end position="293"/>
    </location>
</feature>
<evidence type="ECO:0000259" key="9">
    <source>
        <dbReference type="SMART" id="SM00562"/>
    </source>
</evidence>
<name>A0AAD7UR16_9FUNG</name>
<feature type="compositionally biased region" description="Basic and acidic residues" evidence="8">
    <location>
        <begin position="48"/>
        <end position="61"/>
    </location>
</feature>
<evidence type="ECO:0000256" key="2">
    <source>
        <dbReference type="ARBA" id="ARBA00017632"/>
    </source>
</evidence>
<evidence type="ECO:0000256" key="4">
    <source>
        <dbReference type="ARBA" id="ARBA00022741"/>
    </source>
</evidence>
<dbReference type="GO" id="GO:0016301">
    <property type="term" value="F:kinase activity"/>
    <property type="evidence" value="ECO:0007669"/>
    <property type="project" value="UniProtKB-KW"/>
</dbReference>
<feature type="region of interest" description="Disordered" evidence="8">
    <location>
        <begin position="340"/>
        <end position="389"/>
    </location>
</feature>
<evidence type="ECO:0000313" key="10">
    <source>
        <dbReference type="EMBL" id="KAJ8651451.1"/>
    </source>
</evidence>
<dbReference type="SUPFAM" id="SSF54919">
    <property type="entry name" value="Nucleoside diphosphate kinase, NDK"/>
    <property type="match status" value="1"/>
</dbReference>